<evidence type="ECO:0000313" key="3">
    <source>
        <dbReference type="Proteomes" id="UP000494040"/>
    </source>
</evidence>
<reference evidence="2" key="1">
    <citation type="submission" date="2022-01" db="UniProtKB">
        <authorList>
            <consortium name="EnsemblMetazoa"/>
        </authorList>
    </citation>
    <scope>IDENTIFICATION</scope>
</reference>
<evidence type="ECO:0000256" key="1">
    <source>
        <dbReference type="SAM" id="SignalP"/>
    </source>
</evidence>
<dbReference type="AlphaFoldDB" id="A0A8I6R8T5"/>
<sequence>MGSYLIIAVLFVLKTSNAALVFDFLEDLSCPPGGNHINSTLVPYYIDYLTDDYPIDMHNHMLSSLQDFLYKDFKYVTLAVDHKLHLPYGTKVCIPAMNHHYLKFINFEIRDTSEELDSRGYEQFNVFVSSKKDTYDKVMNRDVGLFIYF</sequence>
<keyword evidence="3" id="KW-1185">Reference proteome</keyword>
<dbReference type="OrthoDB" id="7752123at2759"/>
<proteinExistence type="predicted"/>
<dbReference type="GeneID" id="106662097"/>
<feature type="chain" id="PRO_5035251541" evidence="1">
    <location>
        <begin position="19"/>
        <end position="149"/>
    </location>
</feature>
<keyword evidence="1" id="KW-0732">Signal</keyword>
<feature type="signal peptide" evidence="1">
    <location>
        <begin position="1"/>
        <end position="18"/>
    </location>
</feature>
<protein>
    <submittedName>
        <fullName evidence="2">Uncharacterized protein</fullName>
    </submittedName>
</protein>
<dbReference type="Proteomes" id="UP000494040">
    <property type="component" value="Unassembled WGS sequence"/>
</dbReference>
<dbReference type="EnsemblMetazoa" id="XM_014385906.2">
    <property type="protein sequence ID" value="XP_014241392.1"/>
    <property type="gene ID" value="LOC106662097"/>
</dbReference>
<dbReference type="KEGG" id="clec:106662097"/>
<evidence type="ECO:0000313" key="2">
    <source>
        <dbReference type="EnsemblMetazoa" id="XP_014241392.1"/>
    </source>
</evidence>
<organism evidence="2 3">
    <name type="scientific">Cimex lectularius</name>
    <name type="common">Bed bug</name>
    <name type="synonym">Acanthia lectularia</name>
    <dbReference type="NCBI Taxonomy" id="79782"/>
    <lineage>
        <taxon>Eukaryota</taxon>
        <taxon>Metazoa</taxon>
        <taxon>Ecdysozoa</taxon>
        <taxon>Arthropoda</taxon>
        <taxon>Hexapoda</taxon>
        <taxon>Insecta</taxon>
        <taxon>Pterygota</taxon>
        <taxon>Neoptera</taxon>
        <taxon>Paraneoptera</taxon>
        <taxon>Hemiptera</taxon>
        <taxon>Heteroptera</taxon>
        <taxon>Panheteroptera</taxon>
        <taxon>Cimicomorpha</taxon>
        <taxon>Cimicidae</taxon>
        <taxon>Cimex</taxon>
    </lineage>
</organism>
<dbReference type="RefSeq" id="XP_014241392.1">
    <property type="nucleotide sequence ID" value="XM_014385906.2"/>
</dbReference>
<accession>A0A8I6R8T5</accession>
<name>A0A8I6R8T5_CIMLE</name>